<name>A0ABW1F7C2_9ACTN</name>
<accession>A0ABW1F7C2</accession>
<comment type="caution">
    <text evidence="1">The sequence shown here is derived from an EMBL/GenBank/DDBJ whole genome shotgun (WGS) entry which is preliminary data.</text>
</comment>
<evidence type="ECO:0000313" key="2">
    <source>
        <dbReference type="Proteomes" id="UP001596067"/>
    </source>
</evidence>
<proteinExistence type="predicted"/>
<dbReference type="RefSeq" id="WP_313761937.1">
    <property type="nucleotide sequence ID" value="NZ_JBHSOD010000072.1"/>
</dbReference>
<dbReference type="EMBL" id="JBHSOD010000072">
    <property type="protein sequence ID" value="MFC5890111.1"/>
    <property type="molecule type" value="Genomic_DNA"/>
</dbReference>
<organism evidence="1 2">
    <name type="scientific">Kitasatospora aburaviensis</name>
    <dbReference type="NCBI Taxonomy" id="67265"/>
    <lineage>
        <taxon>Bacteria</taxon>
        <taxon>Bacillati</taxon>
        <taxon>Actinomycetota</taxon>
        <taxon>Actinomycetes</taxon>
        <taxon>Kitasatosporales</taxon>
        <taxon>Streptomycetaceae</taxon>
        <taxon>Kitasatospora</taxon>
    </lineage>
</organism>
<dbReference type="Proteomes" id="UP001596067">
    <property type="component" value="Unassembled WGS sequence"/>
</dbReference>
<keyword evidence="2" id="KW-1185">Reference proteome</keyword>
<evidence type="ECO:0000313" key="1">
    <source>
        <dbReference type="EMBL" id="MFC5890111.1"/>
    </source>
</evidence>
<gene>
    <name evidence="1" type="ORF">ACFP0N_34640</name>
</gene>
<sequence>MNIMRRFELSDWEQGPRLTHLRNTVAGLLTKGRNRSALDEVLRYLRRDPENTDALFVALLVAYQSRTARLASGEPLTDMQRLNALLAPITTECSACRSGWFSTHAILAMDGGGEITVANPIGLQCQACRYTLCRDCLRRKQPPSYTDPVDVADPVVVLCENPRCGRHQPLKTPVLPTGRYNVTPIDPDSIEGVVVARAGIIRPTTDEALVVVTKFLPLIPEDAPLVHIRSAGLGTLGDDSAREGLARSLLRDLEHEGVLAPSAWSRSSRMHVLAGTARDTDYLITVVRKTEHRPAATSPLERSH</sequence>
<protein>
    <submittedName>
        <fullName evidence="1">Uncharacterized protein</fullName>
    </submittedName>
</protein>
<reference evidence="2" key="1">
    <citation type="journal article" date="2019" name="Int. J. Syst. Evol. Microbiol.">
        <title>The Global Catalogue of Microorganisms (GCM) 10K type strain sequencing project: providing services to taxonomists for standard genome sequencing and annotation.</title>
        <authorList>
            <consortium name="The Broad Institute Genomics Platform"/>
            <consortium name="The Broad Institute Genome Sequencing Center for Infectious Disease"/>
            <person name="Wu L."/>
            <person name="Ma J."/>
        </authorList>
    </citation>
    <scope>NUCLEOTIDE SEQUENCE [LARGE SCALE GENOMIC DNA]</scope>
    <source>
        <strain evidence="2">CGMCC 4.1469</strain>
    </source>
</reference>